<reference evidence="1 2" key="1">
    <citation type="submission" date="2016-05" db="EMBL/GenBank/DDBJ databases">
        <title>Comparative analysis of secretome profiles of manganese(II)-oxidizing ascomycete fungi.</title>
        <authorList>
            <consortium name="DOE Joint Genome Institute"/>
            <person name="Zeiner C.A."/>
            <person name="Purvine S.O."/>
            <person name="Zink E.M."/>
            <person name="Wu S."/>
            <person name="Pasa-Tolic L."/>
            <person name="Chaput D.L."/>
            <person name="Haridas S."/>
            <person name="Grigoriev I.V."/>
            <person name="Santelli C.M."/>
            <person name="Hansel C.M."/>
        </authorList>
    </citation>
    <scope>NUCLEOTIDE SEQUENCE [LARGE SCALE GENOMIC DNA]</scope>
    <source>
        <strain evidence="1 2">AP3s5-JAC2a</strain>
    </source>
</reference>
<keyword evidence="2" id="KW-1185">Reference proteome</keyword>
<name>A0A177CHU0_9PLEO</name>
<proteinExistence type="predicted"/>
<evidence type="ECO:0008006" key="3">
    <source>
        <dbReference type="Google" id="ProtNLM"/>
    </source>
</evidence>
<dbReference type="AlphaFoldDB" id="A0A177CHU0"/>
<dbReference type="RefSeq" id="XP_018036887.1">
    <property type="nucleotide sequence ID" value="XM_018182922.1"/>
</dbReference>
<dbReference type="InParanoid" id="A0A177CHU0"/>
<evidence type="ECO:0000313" key="1">
    <source>
        <dbReference type="EMBL" id="OAG06522.1"/>
    </source>
</evidence>
<dbReference type="EMBL" id="KV441552">
    <property type="protein sequence ID" value="OAG06522.1"/>
    <property type="molecule type" value="Genomic_DNA"/>
</dbReference>
<dbReference type="OrthoDB" id="3799601at2759"/>
<gene>
    <name evidence="1" type="ORF">CC84DRAFT_1217726</name>
</gene>
<evidence type="ECO:0000313" key="2">
    <source>
        <dbReference type="Proteomes" id="UP000077069"/>
    </source>
</evidence>
<dbReference type="Proteomes" id="UP000077069">
    <property type="component" value="Unassembled WGS sequence"/>
</dbReference>
<organism evidence="1 2">
    <name type="scientific">Paraphaeosphaeria sporulosa</name>
    <dbReference type="NCBI Taxonomy" id="1460663"/>
    <lineage>
        <taxon>Eukaryota</taxon>
        <taxon>Fungi</taxon>
        <taxon>Dikarya</taxon>
        <taxon>Ascomycota</taxon>
        <taxon>Pezizomycotina</taxon>
        <taxon>Dothideomycetes</taxon>
        <taxon>Pleosporomycetidae</taxon>
        <taxon>Pleosporales</taxon>
        <taxon>Massarineae</taxon>
        <taxon>Didymosphaeriaceae</taxon>
        <taxon>Paraphaeosphaeria</taxon>
    </lineage>
</organism>
<accession>A0A177CHU0</accession>
<sequence length="239" mass="26866">MDTPTSNMIASPAIAKLPEEILLEILAQALHFPNGIHSDRWLHLKKARVDKLLSLPSFAHLVPEALFKYNTLIIKEGRFLSLKTGAMIPSSSCPFVLAYPDTMTAHWVKSLELQISLFIASSYTLETVAMVHYSWLKKLANLERGFDQLETLKIVIVQTGRTLFRNENASHYIHVLPELLRILETRFGAMEFPCKELQLEVLQHTCGDACLLTPGPQCHNYQKLKRLLSATGTTALTIA</sequence>
<dbReference type="GeneID" id="28766408"/>
<protein>
    <recommendedName>
        <fullName evidence="3">F-box domain-containing protein</fullName>
    </recommendedName>
</protein>